<evidence type="ECO:0000256" key="1">
    <source>
        <dbReference type="ARBA" id="ARBA00004141"/>
    </source>
</evidence>
<dbReference type="GO" id="GO:0140410">
    <property type="term" value="F:monoatomic cation:bicarbonate symporter activity"/>
    <property type="evidence" value="ECO:0007669"/>
    <property type="project" value="TreeGrafter"/>
</dbReference>
<dbReference type="InterPro" id="IPR050799">
    <property type="entry name" value="ZIP_Transporter"/>
</dbReference>
<comment type="caution">
    <text evidence="7">The sequence shown here is derived from an EMBL/GenBank/DDBJ whole genome shotgun (WGS) entry which is preliminary data.</text>
</comment>
<keyword evidence="4 6" id="KW-1133">Transmembrane helix</keyword>
<dbReference type="Pfam" id="PF02535">
    <property type="entry name" value="Zip"/>
    <property type="match status" value="1"/>
</dbReference>
<evidence type="ECO:0000256" key="2">
    <source>
        <dbReference type="ARBA" id="ARBA00006939"/>
    </source>
</evidence>
<organism evidence="7 8">
    <name type="scientific">Patella caerulea</name>
    <name type="common">Rayed Mediterranean limpet</name>
    <dbReference type="NCBI Taxonomy" id="87958"/>
    <lineage>
        <taxon>Eukaryota</taxon>
        <taxon>Metazoa</taxon>
        <taxon>Spiralia</taxon>
        <taxon>Lophotrochozoa</taxon>
        <taxon>Mollusca</taxon>
        <taxon>Gastropoda</taxon>
        <taxon>Patellogastropoda</taxon>
        <taxon>Patelloidea</taxon>
        <taxon>Patellidae</taxon>
        <taxon>Patella</taxon>
    </lineage>
</organism>
<dbReference type="PANTHER" id="PTHR12191:SF37">
    <property type="entry name" value="ZINC TRANSPORTER FOI"/>
    <property type="match status" value="1"/>
</dbReference>
<evidence type="ECO:0000313" key="8">
    <source>
        <dbReference type="Proteomes" id="UP001347796"/>
    </source>
</evidence>
<gene>
    <name evidence="7" type="ORF">SNE40_002855</name>
</gene>
<reference evidence="7 8" key="1">
    <citation type="submission" date="2024-01" db="EMBL/GenBank/DDBJ databases">
        <title>The genome of the rayed Mediterranean limpet Patella caerulea (Linnaeus, 1758).</title>
        <authorList>
            <person name="Anh-Thu Weber A."/>
            <person name="Halstead-Nussloch G."/>
        </authorList>
    </citation>
    <scope>NUCLEOTIDE SEQUENCE [LARGE SCALE GENOMIC DNA]</scope>
    <source>
        <strain evidence="7">AATW-2023a</strain>
        <tissue evidence="7">Whole specimen</tissue>
    </source>
</reference>
<feature type="transmembrane region" description="Helical" evidence="6">
    <location>
        <begin position="33"/>
        <end position="50"/>
    </location>
</feature>
<evidence type="ECO:0000256" key="5">
    <source>
        <dbReference type="ARBA" id="ARBA00023136"/>
    </source>
</evidence>
<dbReference type="AlphaFoldDB" id="A0AAN8K8L1"/>
<keyword evidence="8" id="KW-1185">Reference proteome</keyword>
<dbReference type="GO" id="GO:0071578">
    <property type="term" value="P:zinc ion import across plasma membrane"/>
    <property type="evidence" value="ECO:0007669"/>
    <property type="project" value="TreeGrafter"/>
</dbReference>
<dbReference type="PANTHER" id="PTHR12191">
    <property type="entry name" value="SOLUTE CARRIER FAMILY 39"/>
    <property type="match status" value="1"/>
</dbReference>
<dbReference type="InterPro" id="IPR003689">
    <property type="entry name" value="ZIP"/>
</dbReference>
<dbReference type="EMBL" id="JAZGQO010000002">
    <property type="protein sequence ID" value="KAK6191111.1"/>
    <property type="molecule type" value="Genomic_DNA"/>
</dbReference>
<feature type="transmembrane region" description="Helical" evidence="6">
    <location>
        <begin position="71"/>
        <end position="95"/>
    </location>
</feature>
<evidence type="ECO:0000256" key="6">
    <source>
        <dbReference type="SAM" id="Phobius"/>
    </source>
</evidence>
<comment type="similarity">
    <text evidence="2">Belongs to the ZIP transporter (TC 2.A.5) family.</text>
</comment>
<protein>
    <submittedName>
        <fullName evidence="7">Uncharacterized protein</fullName>
    </submittedName>
</protein>
<evidence type="ECO:0000256" key="3">
    <source>
        <dbReference type="ARBA" id="ARBA00022692"/>
    </source>
</evidence>
<keyword evidence="3 6" id="KW-0812">Transmembrane</keyword>
<feature type="transmembrane region" description="Helical" evidence="6">
    <location>
        <begin position="7"/>
        <end position="27"/>
    </location>
</feature>
<evidence type="ECO:0000256" key="4">
    <source>
        <dbReference type="ARBA" id="ARBA00022989"/>
    </source>
</evidence>
<dbReference type="GO" id="GO:0005886">
    <property type="term" value="C:plasma membrane"/>
    <property type="evidence" value="ECO:0007669"/>
    <property type="project" value="TreeGrafter"/>
</dbReference>
<comment type="subcellular location">
    <subcellularLocation>
        <location evidence="1">Membrane</location>
        <topology evidence="1">Multi-pass membrane protein</topology>
    </subcellularLocation>
</comment>
<evidence type="ECO:0000313" key="7">
    <source>
        <dbReference type="EMBL" id="KAK6191111.1"/>
    </source>
</evidence>
<accession>A0AAN8K8L1</accession>
<name>A0AAN8K8L1_PATCE</name>
<dbReference type="GO" id="GO:0030003">
    <property type="term" value="P:intracellular monoatomic cation homeostasis"/>
    <property type="evidence" value="ECO:0007669"/>
    <property type="project" value="TreeGrafter"/>
</dbReference>
<dbReference type="GO" id="GO:0005385">
    <property type="term" value="F:zinc ion transmembrane transporter activity"/>
    <property type="evidence" value="ECO:0007669"/>
    <property type="project" value="TreeGrafter"/>
</dbReference>
<sequence length="102" mass="11216">MDLRKALLYNFLSACMCYLGLVVGVLLGENTTAHEWVFAIAGGMFLYISLVDMMPEMNSAAESVEAKRFGIFQIFLLQNAGLLSGFSIMLIMAIYGGDISFE</sequence>
<keyword evidence="5 6" id="KW-0472">Membrane</keyword>
<dbReference type="Proteomes" id="UP001347796">
    <property type="component" value="Unassembled WGS sequence"/>
</dbReference>
<proteinExistence type="inferred from homology"/>